<gene>
    <name evidence="2" type="ORF">BD935_04145</name>
</gene>
<dbReference type="InterPro" id="IPR036188">
    <property type="entry name" value="FAD/NAD-bd_sf"/>
</dbReference>
<dbReference type="InterPro" id="IPR050982">
    <property type="entry name" value="Auxin_biosynth/cation_transpt"/>
</dbReference>
<dbReference type="Pfam" id="PF13738">
    <property type="entry name" value="Pyr_redox_3"/>
    <property type="match status" value="1"/>
</dbReference>
<evidence type="ECO:0000313" key="2">
    <source>
        <dbReference type="EMBL" id="OIR20873.1"/>
    </source>
</evidence>
<protein>
    <submittedName>
        <fullName evidence="2">Monooxygenase</fullName>
    </submittedName>
</protein>
<sequence>MASGTKDSSDNEDVTLIDLSEEFDTIIVGAGAAGIGVGIALQHSGVENFLIVDRDSVGSSFTSWPDETRFITPSFPSNSIGMLDLNSIAIGVSPAFSMKVEHPNGKEFAAHLLDIAKYFDLPILQNTNVKKIFKEKNTFNLECGDGTLLAKNLIWAGGEFQYPRLDGFVGSELCRHTSTVSNYSNFDGDNIIVIGGYESGVDAAYHLAKSGKKVVVFDKDNPWDEDSSDPSVSLSTFSYERMRDTAFGDNVELFPQSPIISVTLIDGTYNVKTVEGQIFKSQTQPLLASGFQGSHNFVSHLFDKREDGFPLLSERDESTVTPGIFLCGPSVRHDDHDFCFIYKYRQRFAIVAEAIASSFDLPTEEFIETYKGWGMYLDDLSCCGQECLTC</sequence>
<dbReference type="STRING" id="1888995.BD935_04145"/>
<organism evidence="2 3">
    <name type="scientific">Marine Group III euryarchaeote CG-Epi1</name>
    <dbReference type="NCBI Taxonomy" id="1888995"/>
    <lineage>
        <taxon>Archaea</taxon>
        <taxon>Methanobacteriati</taxon>
        <taxon>Thermoplasmatota</taxon>
        <taxon>Thermoplasmata</taxon>
        <taxon>Candidatus Thermoprofundales</taxon>
    </lineage>
</organism>
<proteinExistence type="predicted"/>
<dbReference type="GO" id="GO:0050660">
    <property type="term" value="F:flavin adenine dinucleotide binding"/>
    <property type="evidence" value="ECO:0007669"/>
    <property type="project" value="TreeGrafter"/>
</dbReference>
<accession>A0A1J5TIQ9</accession>
<keyword evidence="2" id="KW-0503">Monooxygenase</keyword>
<dbReference type="SUPFAM" id="SSF51905">
    <property type="entry name" value="FAD/NAD(P)-binding domain"/>
    <property type="match status" value="1"/>
</dbReference>
<dbReference type="PRINTS" id="PR00469">
    <property type="entry name" value="PNDRDTASEII"/>
</dbReference>
<dbReference type="Gene3D" id="3.50.50.60">
    <property type="entry name" value="FAD/NAD(P)-binding domain"/>
    <property type="match status" value="2"/>
</dbReference>
<evidence type="ECO:0000256" key="1">
    <source>
        <dbReference type="ARBA" id="ARBA00023002"/>
    </source>
</evidence>
<evidence type="ECO:0000313" key="3">
    <source>
        <dbReference type="Proteomes" id="UP000183080"/>
    </source>
</evidence>
<dbReference type="PANTHER" id="PTHR43539:SF89">
    <property type="entry name" value="NAD(P)-BINDING DOMAIN-CONTAINING PROTEIN"/>
    <property type="match status" value="1"/>
</dbReference>
<dbReference type="PANTHER" id="PTHR43539">
    <property type="entry name" value="FLAVIN-BINDING MONOOXYGENASE-LIKE PROTEIN (AFU_ORTHOLOGUE AFUA_4G09220)"/>
    <property type="match status" value="1"/>
</dbReference>
<dbReference type="PRINTS" id="PR00368">
    <property type="entry name" value="FADPNR"/>
</dbReference>
<dbReference type="AlphaFoldDB" id="A0A1J5TIQ9"/>
<dbReference type="EMBL" id="MIZA01000006">
    <property type="protein sequence ID" value="OIR20873.1"/>
    <property type="molecule type" value="Genomic_DNA"/>
</dbReference>
<keyword evidence="1" id="KW-0560">Oxidoreductase</keyword>
<dbReference type="GO" id="GO:0004497">
    <property type="term" value="F:monooxygenase activity"/>
    <property type="evidence" value="ECO:0007669"/>
    <property type="project" value="UniProtKB-KW"/>
</dbReference>
<reference evidence="2 3" key="1">
    <citation type="submission" date="2016-08" db="EMBL/GenBank/DDBJ databases">
        <title>New Insights into Marine Group III Euryarchaeota, from dark to light.</title>
        <authorList>
            <person name="Haro-Moreno J.M."/>
            <person name="Rodriguez-Valera F."/>
            <person name="Lopez-Garcia P."/>
            <person name="Moreira D."/>
            <person name="Martin-Cuadrado A.B."/>
        </authorList>
    </citation>
    <scope>NUCLEOTIDE SEQUENCE [LARGE SCALE GENOMIC DNA]</scope>
    <source>
        <strain evidence="2">CG-Epi1</strain>
    </source>
</reference>
<comment type="caution">
    <text evidence="2">The sequence shown here is derived from an EMBL/GenBank/DDBJ whole genome shotgun (WGS) entry which is preliminary data.</text>
</comment>
<name>A0A1J5TIQ9_9ARCH</name>
<dbReference type="Proteomes" id="UP000183080">
    <property type="component" value="Unassembled WGS sequence"/>
</dbReference>